<gene>
    <name evidence="1" type="ORF">PCOR1329_LOCUS26065</name>
</gene>
<reference evidence="1" key="1">
    <citation type="submission" date="2023-10" db="EMBL/GenBank/DDBJ databases">
        <authorList>
            <person name="Chen Y."/>
            <person name="Shah S."/>
            <person name="Dougan E. K."/>
            <person name="Thang M."/>
            <person name="Chan C."/>
        </authorList>
    </citation>
    <scope>NUCLEOTIDE SEQUENCE [LARGE SCALE GENOMIC DNA]</scope>
</reference>
<evidence type="ECO:0000313" key="2">
    <source>
        <dbReference type="Proteomes" id="UP001189429"/>
    </source>
</evidence>
<feature type="non-terminal residue" evidence="1">
    <location>
        <position position="1"/>
    </location>
</feature>
<proteinExistence type="predicted"/>
<protein>
    <recommendedName>
        <fullName evidence="3">DNA-(apurinic or apyrimidinic site) endonuclease</fullName>
    </recommendedName>
</protein>
<organism evidence="1 2">
    <name type="scientific">Prorocentrum cordatum</name>
    <dbReference type="NCBI Taxonomy" id="2364126"/>
    <lineage>
        <taxon>Eukaryota</taxon>
        <taxon>Sar</taxon>
        <taxon>Alveolata</taxon>
        <taxon>Dinophyceae</taxon>
        <taxon>Prorocentrales</taxon>
        <taxon>Prorocentraceae</taxon>
        <taxon>Prorocentrum</taxon>
    </lineage>
</organism>
<dbReference type="EMBL" id="CAUYUJ010009205">
    <property type="protein sequence ID" value="CAK0826116.1"/>
    <property type="molecule type" value="Genomic_DNA"/>
</dbReference>
<evidence type="ECO:0008006" key="3">
    <source>
        <dbReference type="Google" id="ProtNLM"/>
    </source>
</evidence>
<sequence length="89" mass="9817">VWRATKDPIISPILSSMTETDNPDPARYNGELGTLNTIDRILVSFPGWVCNQVHFRGQVVEYPEVLSSKGISDHAPLVVEIARSFPVPA</sequence>
<comment type="caution">
    <text evidence="1">The sequence shown here is derived from an EMBL/GenBank/DDBJ whole genome shotgun (WGS) entry which is preliminary data.</text>
</comment>
<name>A0ABN9S2X8_9DINO</name>
<dbReference type="SUPFAM" id="SSF56219">
    <property type="entry name" value="DNase I-like"/>
    <property type="match status" value="1"/>
</dbReference>
<keyword evidence="2" id="KW-1185">Reference proteome</keyword>
<feature type="non-terminal residue" evidence="1">
    <location>
        <position position="89"/>
    </location>
</feature>
<dbReference type="InterPro" id="IPR036691">
    <property type="entry name" value="Endo/exonu/phosph_ase_sf"/>
</dbReference>
<dbReference type="Proteomes" id="UP001189429">
    <property type="component" value="Unassembled WGS sequence"/>
</dbReference>
<accession>A0ABN9S2X8</accession>
<evidence type="ECO:0000313" key="1">
    <source>
        <dbReference type="EMBL" id="CAK0826116.1"/>
    </source>
</evidence>